<dbReference type="EMBL" id="BGPR01000786">
    <property type="protein sequence ID" value="GBM35478.1"/>
    <property type="molecule type" value="Genomic_DNA"/>
</dbReference>
<protein>
    <recommendedName>
        <fullName evidence="4">DUF19 domain-containing protein</fullName>
    </recommendedName>
</protein>
<evidence type="ECO:0008006" key="4">
    <source>
        <dbReference type="Google" id="ProtNLM"/>
    </source>
</evidence>
<comment type="caution">
    <text evidence="2">The sequence shown here is derived from an EMBL/GenBank/DDBJ whole genome shotgun (WGS) entry which is preliminary data.</text>
</comment>
<feature type="chain" id="PRO_5021388307" description="DUF19 domain-containing protein" evidence="1">
    <location>
        <begin position="19"/>
        <end position="165"/>
    </location>
</feature>
<evidence type="ECO:0000313" key="2">
    <source>
        <dbReference type="EMBL" id="GBM35478.1"/>
    </source>
</evidence>
<keyword evidence="1" id="KW-0732">Signal</keyword>
<proteinExistence type="predicted"/>
<dbReference type="AlphaFoldDB" id="A0A4Y2F4N2"/>
<name>A0A4Y2F4N2_ARAVE</name>
<evidence type="ECO:0000256" key="1">
    <source>
        <dbReference type="SAM" id="SignalP"/>
    </source>
</evidence>
<feature type="signal peptide" evidence="1">
    <location>
        <begin position="1"/>
        <end position="18"/>
    </location>
</feature>
<dbReference type="OrthoDB" id="6413113at2759"/>
<evidence type="ECO:0000313" key="3">
    <source>
        <dbReference type="Proteomes" id="UP000499080"/>
    </source>
</evidence>
<sequence length="165" mass="18748">MYILNIFIIGVTVGLASCDIDCFNKESNACGNEGSTDASSLLGNYCSTFPPYVSCLKRVADKCKIFQKEMKIWLDIATDACTDGTKLNKDLEANMKCISEAAEDAHCDFKEEDFKDVPADKLFCRIFAEMRHCLYRKIRSTCGRVAEESFYAIYEPMNRYMLRIC</sequence>
<reference evidence="2 3" key="1">
    <citation type="journal article" date="2019" name="Sci. Rep.">
        <title>Orb-weaving spider Araneus ventricosus genome elucidates the spidroin gene catalogue.</title>
        <authorList>
            <person name="Kono N."/>
            <person name="Nakamura H."/>
            <person name="Ohtoshi R."/>
            <person name="Moran D.A.P."/>
            <person name="Shinohara A."/>
            <person name="Yoshida Y."/>
            <person name="Fujiwara M."/>
            <person name="Mori M."/>
            <person name="Tomita M."/>
            <person name="Arakawa K."/>
        </authorList>
    </citation>
    <scope>NUCLEOTIDE SEQUENCE [LARGE SCALE GENOMIC DNA]</scope>
</reference>
<accession>A0A4Y2F4N2</accession>
<organism evidence="2 3">
    <name type="scientific">Araneus ventricosus</name>
    <name type="common">Orbweaver spider</name>
    <name type="synonym">Epeira ventricosa</name>
    <dbReference type="NCBI Taxonomy" id="182803"/>
    <lineage>
        <taxon>Eukaryota</taxon>
        <taxon>Metazoa</taxon>
        <taxon>Ecdysozoa</taxon>
        <taxon>Arthropoda</taxon>
        <taxon>Chelicerata</taxon>
        <taxon>Arachnida</taxon>
        <taxon>Araneae</taxon>
        <taxon>Araneomorphae</taxon>
        <taxon>Entelegynae</taxon>
        <taxon>Araneoidea</taxon>
        <taxon>Araneidae</taxon>
        <taxon>Araneus</taxon>
    </lineage>
</organism>
<dbReference type="Proteomes" id="UP000499080">
    <property type="component" value="Unassembled WGS sequence"/>
</dbReference>
<keyword evidence="3" id="KW-1185">Reference proteome</keyword>
<gene>
    <name evidence="2" type="ORF">AVEN_257183_1</name>
</gene>